<comment type="caution">
    <text evidence="2">The sequence shown here is derived from an EMBL/GenBank/DDBJ whole genome shotgun (WGS) entry which is preliminary data.</text>
</comment>
<organism evidence="2 3">
    <name type="scientific">Smittium culicis</name>
    <dbReference type="NCBI Taxonomy" id="133412"/>
    <lineage>
        <taxon>Eukaryota</taxon>
        <taxon>Fungi</taxon>
        <taxon>Fungi incertae sedis</taxon>
        <taxon>Zoopagomycota</taxon>
        <taxon>Kickxellomycotina</taxon>
        <taxon>Harpellomycetes</taxon>
        <taxon>Harpellales</taxon>
        <taxon>Legeriomycetaceae</taxon>
        <taxon>Smittium</taxon>
    </lineage>
</organism>
<dbReference type="OrthoDB" id="5598978at2759"/>
<keyword evidence="3" id="KW-1185">Reference proteome</keyword>
<sequence length="201" mass="22612">KKKKKKLTMAITRSRASNPGQKNSSSDNVLMPNKATTATKRKIKEQISDQDQKPEIEKVPEPETKKASNAEQEQVLKVEQKSETVEADSSEISHKAPKKQKQSNKKKTLPPSPKQIKSDSSDADLHLQTKNLVSIEHCVDAEFPGIFTFELNSTKPRSKSFEVSISNKTLWSGLKLGPPRRLKFPDPETISKLFKEFVSQQ</sequence>
<accession>A0A1R1XJH4</accession>
<proteinExistence type="predicted"/>
<gene>
    <name evidence="2" type="ORF">AYI70_g7668</name>
</gene>
<protein>
    <submittedName>
        <fullName evidence="2">Selenoprotein H</fullName>
    </submittedName>
</protein>
<reference evidence="2 3" key="1">
    <citation type="submission" date="2017-01" db="EMBL/GenBank/DDBJ databases">
        <authorList>
            <person name="Mah S.A."/>
            <person name="Swanson W.J."/>
            <person name="Moy G.W."/>
            <person name="Vacquier V.D."/>
        </authorList>
    </citation>
    <scope>NUCLEOTIDE SEQUENCE [LARGE SCALE GENOMIC DNA]</scope>
    <source>
        <strain evidence="2 3">GSMNP</strain>
    </source>
</reference>
<evidence type="ECO:0000313" key="2">
    <source>
        <dbReference type="EMBL" id="OMJ14797.1"/>
    </source>
</evidence>
<feature type="non-terminal residue" evidence="2">
    <location>
        <position position="1"/>
    </location>
</feature>
<feature type="region of interest" description="Disordered" evidence="1">
    <location>
        <begin position="1"/>
        <end position="123"/>
    </location>
</feature>
<dbReference type="Proteomes" id="UP000187283">
    <property type="component" value="Unassembled WGS sequence"/>
</dbReference>
<dbReference type="EMBL" id="LSSN01002900">
    <property type="protein sequence ID" value="OMJ14797.1"/>
    <property type="molecule type" value="Genomic_DNA"/>
</dbReference>
<feature type="compositionally biased region" description="Basic and acidic residues" evidence="1">
    <location>
        <begin position="44"/>
        <end position="84"/>
    </location>
</feature>
<feature type="compositionally biased region" description="Basic residues" evidence="1">
    <location>
        <begin position="95"/>
        <end position="108"/>
    </location>
</feature>
<feature type="compositionally biased region" description="Polar residues" evidence="1">
    <location>
        <begin position="14"/>
        <end position="38"/>
    </location>
</feature>
<name>A0A1R1XJH4_9FUNG</name>
<evidence type="ECO:0000256" key="1">
    <source>
        <dbReference type="SAM" id="MobiDB-lite"/>
    </source>
</evidence>
<evidence type="ECO:0000313" key="3">
    <source>
        <dbReference type="Proteomes" id="UP000187283"/>
    </source>
</evidence>
<dbReference type="AlphaFoldDB" id="A0A1R1XJH4"/>